<evidence type="ECO:0000256" key="1">
    <source>
        <dbReference type="SAM" id="Phobius"/>
    </source>
</evidence>
<dbReference type="InParanoid" id="A0A1S0TEZ6"/>
<dbReference type="CTD" id="9953313"/>
<dbReference type="OMA" id="RICEQHD"/>
<sequence length="202" mass="23415">MQRRSCENRNNLLLLIEWLSISNPTLTARLLLQRSDIIAKRVNDKLLIAPCNVNKSEWKKVEFQAGIVSKFEIERINAELEILAQRHEIINLNTDLPNPESFWTELDQQGEELIEQFTVQIGKTTEIIEKELAHITAHWELITIGAFSSVILIMIIVVELKFKLISYIYHFLCNKNSKHMESIPVEILQIPFNGHRDPNSCN</sequence>
<reference evidence="2" key="1">
    <citation type="submission" date="2012-04" db="EMBL/GenBank/DDBJ databases">
        <title>The Genome Sequence of Loa loa.</title>
        <authorList>
            <consortium name="The Broad Institute Genome Sequencing Platform"/>
            <consortium name="Broad Institute Genome Sequencing Center for Infectious Disease"/>
            <person name="Nutman T.B."/>
            <person name="Fink D.L."/>
            <person name="Russ C."/>
            <person name="Young S."/>
            <person name="Zeng Q."/>
            <person name="Gargeya S."/>
            <person name="Alvarado L."/>
            <person name="Berlin A."/>
            <person name="Chapman S.B."/>
            <person name="Chen Z."/>
            <person name="Freedman E."/>
            <person name="Gellesch M."/>
            <person name="Goldberg J."/>
            <person name="Griggs A."/>
            <person name="Gujja S."/>
            <person name="Heilman E.R."/>
            <person name="Heiman D."/>
            <person name="Howarth C."/>
            <person name="Mehta T."/>
            <person name="Neiman D."/>
            <person name="Pearson M."/>
            <person name="Roberts A."/>
            <person name="Saif S."/>
            <person name="Shea T."/>
            <person name="Shenoy N."/>
            <person name="Sisk P."/>
            <person name="Stolte C."/>
            <person name="Sykes S."/>
            <person name="White J."/>
            <person name="Yandava C."/>
            <person name="Haas B."/>
            <person name="Henn M.R."/>
            <person name="Nusbaum C."/>
            <person name="Birren B."/>
        </authorList>
    </citation>
    <scope>NUCLEOTIDE SEQUENCE [LARGE SCALE GENOMIC DNA]</scope>
</reference>
<proteinExistence type="predicted"/>
<dbReference type="EMBL" id="JH714892">
    <property type="protein sequence ID" value="EFO12714.1"/>
    <property type="molecule type" value="Genomic_DNA"/>
</dbReference>
<evidence type="ECO:0000313" key="2">
    <source>
        <dbReference type="EMBL" id="EFO12714.1"/>
    </source>
</evidence>
<name>A0A1S0TEZ6_LOALO</name>
<protein>
    <submittedName>
        <fullName evidence="2">Uncharacterized protein</fullName>
    </submittedName>
</protein>
<organism evidence="2">
    <name type="scientific">Loa loa</name>
    <name type="common">Eye worm</name>
    <name type="synonym">Filaria loa</name>
    <dbReference type="NCBI Taxonomy" id="7209"/>
    <lineage>
        <taxon>Eukaryota</taxon>
        <taxon>Metazoa</taxon>
        <taxon>Ecdysozoa</taxon>
        <taxon>Nematoda</taxon>
        <taxon>Chromadorea</taxon>
        <taxon>Rhabditida</taxon>
        <taxon>Spirurina</taxon>
        <taxon>Spiruromorpha</taxon>
        <taxon>Filarioidea</taxon>
        <taxon>Onchocercidae</taxon>
        <taxon>Loa</taxon>
    </lineage>
</organism>
<dbReference type="AlphaFoldDB" id="A0A1S0TEZ6"/>
<keyword evidence="1" id="KW-0812">Transmembrane</keyword>
<keyword evidence="1" id="KW-0472">Membrane</keyword>
<gene>
    <name evidence="2" type="ORF">LOAG_15819</name>
</gene>
<keyword evidence="1" id="KW-1133">Transmembrane helix</keyword>
<dbReference type="GeneID" id="9953313"/>
<feature type="transmembrane region" description="Helical" evidence="1">
    <location>
        <begin position="141"/>
        <end position="160"/>
    </location>
</feature>
<dbReference type="RefSeq" id="XP_003151355.1">
    <property type="nucleotide sequence ID" value="XM_003151307.1"/>
</dbReference>
<dbReference type="KEGG" id="loa:LOAG_15819"/>
<dbReference type="OrthoDB" id="5847693at2759"/>
<accession>A0A1S0TEZ6</accession>